<organism evidence="3 4">
    <name type="scientific">Pandoravirus inopinatum</name>
    <dbReference type="NCBI Taxonomy" id="1605721"/>
    <lineage>
        <taxon>Viruses</taxon>
        <taxon>Pandoravirus</taxon>
    </lineage>
</organism>
<proteinExistence type="predicted"/>
<dbReference type="EMBL" id="KP136319">
    <property type="protein sequence ID" value="AJF98311.1"/>
    <property type="molecule type" value="Genomic_DNA"/>
</dbReference>
<reference evidence="3 4" key="1">
    <citation type="journal article" date="2015" name="Parasitol. Res.">
        <title>Viruses in close associations with free-living amoebae.</title>
        <authorList>
            <person name="Scheid P."/>
        </authorList>
    </citation>
    <scope>NUCLEOTIDE SEQUENCE [LARGE SCALE GENOMIC DNA]</scope>
    <source>
        <strain evidence="3">KlaHel</strain>
    </source>
</reference>
<feature type="compositionally biased region" description="Basic and acidic residues" evidence="1">
    <location>
        <begin position="208"/>
        <end position="224"/>
    </location>
</feature>
<keyword evidence="2" id="KW-0812">Transmembrane</keyword>
<dbReference type="RefSeq" id="YP_009120546.1">
    <property type="nucleotide sequence ID" value="NC_026440.1"/>
</dbReference>
<feature type="region of interest" description="Disordered" evidence="1">
    <location>
        <begin position="207"/>
        <end position="238"/>
    </location>
</feature>
<dbReference type="KEGG" id="vg:23463228"/>
<dbReference type="Proteomes" id="UP000202511">
    <property type="component" value="Segment"/>
</dbReference>
<sequence length="238" mass="26841">MAFKEAIARVAGIACCRRRRCCGFGASAMAAVFVFLLSSSRTNRRPTLGKRDRPTTKKGAQMDDRARKRLGFFLEPIFPFSFFFGIVPRQEKKACPWRRCLGANLRMRHTHIHHTKEETTQRAMPCPGSFFFLALWFLGHLGHSVFAGRRLRDERQSKSGRKKICGRHCNKQKKDGQTRRGRALGFWGIHSKLLFILFFCPQCAPPPAKERQASGEGKEKKGDTMGRSTGAANGGPLL</sequence>
<protein>
    <submittedName>
        <fullName evidence="3">Uncharacterized protein</fullName>
    </submittedName>
</protein>
<accession>A0A0B5JBC8</accession>
<feature type="transmembrane region" description="Helical" evidence="2">
    <location>
        <begin position="21"/>
        <end position="38"/>
    </location>
</feature>
<evidence type="ECO:0000313" key="3">
    <source>
        <dbReference type="EMBL" id="AJF98311.1"/>
    </source>
</evidence>
<dbReference type="GeneID" id="23463228"/>
<name>A0A0B5JBC8_9VIRU</name>
<keyword evidence="2" id="KW-1133">Transmembrane helix</keyword>
<keyword evidence="2" id="KW-0472">Membrane</keyword>
<evidence type="ECO:0000256" key="1">
    <source>
        <dbReference type="SAM" id="MobiDB-lite"/>
    </source>
</evidence>
<evidence type="ECO:0000313" key="4">
    <source>
        <dbReference type="Proteomes" id="UP000202511"/>
    </source>
</evidence>
<evidence type="ECO:0000256" key="2">
    <source>
        <dbReference type="SAM" id="Phobius"/>
    </source>
</evidence>